<name>A0A643BXR2_BALPH</name>
<evidence type="ECO:0000313" key="1">
    <source>
        <dbReference type="EMBL" id="KAB0392325.1"/>
    </source>
</evidence>
<gene>
    <name evidence="1" type="ORF">E2I00_000251</name>
</gene>
<sequence length="77" mass="8791">MAEWGSWVEWSSRGLLSQVLQKIFPLLKAGPRRLLRPLELDAALNAFFLCFRNQLGTATSEKIQVDHRLCRGEGLHN</sequence>
<organism evidence="1 2">
    <name type="scientific">Balaenoptera physalus</name>
    <name type="common">Fin whale</name>
    <name type="synonym">Balaena physalus</name>
    <dbReference type="NCBI Taxonomy" id="9770"/>
    <lineage>
        <taxon>Eukaryota</taxon>
        <taxon>Metazoa</taxon>
        <taxon>Chordata</taxon>
        <taxon>Craniata</taxon>
        <taxon>Vertebrata</taxon>
        <taxon>Euteleostomi</taxon>
        <taxon>Mammalia</taxon>
        <taxon>Eutheria</taxon>
        <taxon>Laurasiatheria</taxon>
        <taxon>Artiodactyla</taxon>
        <taxon>Whippomorpha</taxon>
        <taxon>Cetacea</taxon>
        <taxon>Mysticeti</taxon>
        <taxon>Balaenopteridae</taxon>
        <taxon>Balaenoptera</taxon>
    </lineage>
</organism>
<dbReference type="Proteomes" id="UP000437017">
    <property type="component" value="Unassembled WGS sequence"/>
</dbReference>
<comment type="caution">
    <text evidence="1">The sequence shown here is derived from an EMBL/GenBank/DDBJ whole genome shotgun (WGS) entry which is preliminary data.</text>
</comment>
<dbReference type="AlphaFoldDB" id="A0A643BXR2"/>
<dbReference type="EMBL" id="SGJD01003913">
    <property type="protein sequence ID" value="KAB0392325.1"/>
    <property type="molecule type" value="Genomic_DNA"/>
</dbReference>
<accession>A0A643BXR2</accession>
<protein>
    <submittedName>
        <fullName evidence="1">Uncharacterized protein</fullName>
    </submittedName>
</protein>
<proteinExistence type="predicted"/>
<reference evidence="1 2" key="1">
    <citation type="journal article" date="2019" name="PLoS ONE">
        <title>Genomic analyses reveal an absence of contemporary introgressive admixture between fin whales and blue whales, despite known hybrids.</title>
        <authorList>
            <person name="Westbury M.V."/>
            <person name="Petersen B."/>
            <person name="Lorenzen E.D."/>
        </authorList>
    </citation>
    <scope>NUCLEOTIDE SEQUENCE [LARGE SCALE GENOMIC DNA]</scope>
    <source>
        <strain evidence="1">FinWhale-01</strain>
    </source>
</reference>
<evidence type="ECO:0000313" key="2">
    <source>
        <dbReference type="Proteomes" id="UP000437017"/>
    </source>
</evidence>
<keyword evidence="2" id="KW-1185">Reference proteome</keyword>